<dbReference type="CDD" id="cd00121">
    <property type="entry name" value="MATH"/>
    <property type="match status" value="1"/>
</dbReference>
<evidence type="ECO:0000313" key="2">
    <source>
        <dbReference type="EMBL" id="CAL4950141.1"/>
    </source>
</evidence>
<organism evidence="2 3">
    <name type="scientific">Urochloa decumbens</name>
    <dbReference type="NCBI Taxonomy" id="240449"/>
    <lineage>
        <taxon>Eukaryota</taxon>
        <taxon>Viridiplantae</taxon>
        <taxon>Streptophyta</taxon>
        <taxon>Embryophyta</taxon>
        <taxon>Tracheophyta</taxon>
        <taxon>Spermatophyta</taxon>
        <taxon>Magnoliopsida</taxon>
        <taxon>Liliopsida</taxon>
        <taxon>Poales</taxon>
        <taxon>Poaceae</taxon>
        <taxon>PACMAD clade</taxon>
        <taxon>Panicoideae</taxon>
        <taxon>Panicodae</taxon>
        <taxon>Paniceae</taxon>
        <taxon>Melinidinae</taxon>
        <taxon>Urochloa</taxon>
    </lineage>
</organism>
<protein>
    <recommendedName>
        <fullName evidence="1">MATH domain-containing protein</fullName>
    </recommendedName>
</protein>
<gene>
    <name evidence="2" type="ORF">URODEC1_LOCUS38204</name>
</gene>
<name>A0ABC8YVF4_9POAL</name>
<sequence length="161" mass="17784">MAEPSPPASIPFVNLNVAAAKVFRLKVQCYMLARSMAREPCDYYESDAVSVGGYDWAIRYYPSTNRNSGFGICLVLPRPNKNHDDIAVSFACTLLEKSGEPSVEMEQVPSDVICGGDRDVHPNDEVICCYFSNEALEKFIVGDSIAFQCTISILKKPTKSM</sequence>
<dbReference type="InterPro" id="IPR008974">
    <property type="entry name" value="TRAF-like"/>
</dbReference>
<proteinExistence type="predicted"/>
<dbReference type="Gene3D" id="2.60.210.10">
    <property type="entry name" value="Apoptosis, Tumor Necrosis Factor Receptor Associated Protein 2, Chain A"/>
    <property type="match status" value="1"/>
</dbReference>
<dbReference type="AlphaFoldDB" id="A0ABC8YVF4"/>
<evidence type="ECO:0000259" key="1">
    <source>
        <dbReference type="Pfam" id="PF22486"/>
    </source>
</evidence>
<keyword evidence="3" id="KW-1185">Reference proteome</keyword>
<dbReference type="SUPFAM" id="SSF49599">
    <property type="entry name" value="TRAF domain-like"/>
    <property type="match status" value="1"/>
</dbReference>
<reference evidence="2 3" key="2">
    <citation type="submission" date="2024-10" db="EMBL/GenBank/DDBJ databases">
        <authorList>
            <person name="Ryan C."/>
        </authorList>
    </citation>
    <scope>NUCLEOTIDE SEQUENCE [LARGE SCALE GENOMIC DNA]</scope>
</reference>
<dbReference type="Pfam" id="PF22486">
    <property type="entry name" value="MATH_2"/>
    <property type="match status" value="1"/>
</dbReference>
<evidence type="ECO:0000313" key="3">
    <source>
        <dbReference type="Proteomes" id="UP001497457"/>
    </source>
</evidence>
<reference evidence="3" key="1">
    <citation type="submission" date="2024-06" db="EMBL/GenBank/DDBJ databases">
        <authorList>
            <person name="Ryan C."/>
        </authorList>
    </citation>
    <scope>NUCLEOTIDE SEQUENCE [LARGE SCALE GENOMIC DNA]</scope>
</reference>
<accession>A0ABC8YVF4</accession>
<dbReference type="Proteomes" id="UP001497457">
    <property type="component" value="Chromosome 17b"/>
</dbReference>
<feature type="domain" description="MATH" evidence="1">
    <location>
        <begin position="24"/>
        <end position="151"/>
    </location>
</feature>
<dbReference type="InterPro" id="IPR002083">
    <property type="entry name" value="MATH/TRAF_dom"/>
</dbReference>
<dbReference type="EMBL" id="OZ075127">
    <property type="protein sequence ID" value="CAL4950141.1"/>
    <property type="molecule type" value="Genomic_DNA"/>
</dbReference>